<dbReference type="SUPFAM" id="SSF51905">
    <property type="entry name" value="FAD/NAD(P)-binding domain"/>
    <property type="match status" value="1"/>
</dbReference>
<dbReference type="InterPro" id="IPR051473">
    <property type="entry name" value="P2Ox-like"/>
</dbReference>
<dbReference type="InterPro" id="IPR007867">
    <property type="entry name" value="GMC_OxRtase_C"/>
</dbReference>
<evidence type="ECO:0000313" key="7">
    <source>
        <dbReference type="EMBL" id="MFC0200642.1"/>
    </source>
</evidence>
<keyword evidence="5" id="KW-0560">Oxidoreductase</keyword>
<evidence type="ECO:0000256" key="2">
    <source>
        <dbReference type="ARBA" id="ARBA00010790"/>
    </source>
</evidence>
<keyword evidence="3" id="KW-0285">Flavoprotein</keyword>
<reference evidence="7 8" key="1">
    <citation type="submission" date="2024-09" db="EMBL/GenBank/DDBJ databases">
        <authorList>
            <person name="Sun Q."/>
            <person name="Mori K."/>
        </authorList>
    </citation>
    <scope>NUCLEOTIDE SEQUENCE [LARGE SCALE GENOMIC DNA]</scope>
    <source>
        <strain evidence="7 8">CCM 7904</strain>
    </source>
</reference>
<evidence type="ECO:0000256" key="5">
    <source>
        <dbReference type="ARBA" id="ARBA00023002"/>
    </source>
</evidence>
<organism evidence="7 8">
    <name type="scientific">Paracoccus rhizosphaerae</name>
    <dbReference type="NCBI Taxonomy" id="1133347"/>
    <lineage>
        <taxon>Bacteria</taxon>
        <taxon>Pseudomonadati</taxon>
        <taxon>Pseudomonadota</taxon>
        <taxon>Alphaproteobacteria</taxon>
        <taxon>Rhodobacterales</taxon>
        <taxon>Paracoccaceae</taxon>
        <taxon>Paracoccus</taxon>
    </lineage>
</organism>
<evidence type="ECO:0000256" key="1">
    <source>
        <dbReference type="ARBA" id="ARBA00001974"/>
    </source>
</evidence>
<evidence type="ECO:0000313" key="8">
    <source>
        <dbReference type="Proteomes" id="UP001589795"/>
    </source>
</evidence>
<comment type="caution">
    <text evidence="7">The sequence shown here is derived from an EMBL/GenBank/DDBJ whole genome shotgun (WGS) entry which is preliminary data.</text>
</comment>
<dbReference type="RefSeq" id="WP_265505796.1">
    <property type="nucleotide sequence ID" value="NZ_JAOTBE010000004.1"/>
</dbReference>
<dbReference type="SUPFAM" id="SSF54373">
    <property type="entry name" value="FAD-linked reductases, C-terminal domain"/>
    <property type="match status" value="1"/>
</dbReference>
<dbReference type="Pfam" id="PF05199">
    <property type="entry name" value="GMC_oxred_C"/>
    <property type="match status" value="1"/>
</dbReference>
<feature type="domain" description="Glucose-methanol-choline oxidoreductase C-terminal" evidence="6">
    <location>
        <begin position="390"/>
        <end position="509"/>
    </location>
</feature>
<dbReference type="EMBL" id="JBHLWQ010000088">
    <property type="protein sequence ID" value="MFC0200642.1"/>
    <property type="molecule type" value="Genomic_DNA"/>
</dbReference>
<evidence type="ECO:0000259" key="6">
    <source>
        <dbReference type="Pfam" id="PF05199"/>
    </source>
</evidence>
<gene>
    <name evidence="7" type="ORF">ACFFIZ_10005</name>
</gene>
<protein>
    <submittedName>
        <fullName evidence="7">GMC oxidoreductase</fullName>
    </submittedName>
</protein>
<keyword evidence="4" id="KW-0274">FAD</keyword>
<name>A0ABV6CIV5_9RHOB</name>
<dbReference type="PANTHER" id="PTHR42784:SF1">
    <property type="entry name" value="PYRANOSE 2-OXIDASE"/>
    <property type="match status" value="1"/>
</dbReference>
<sequence length="554" mass="59514">MWNGAPIADGSRFDAIVVGAGAAGGVAAARLCEAGLNVAIFEAGSAGTPQVNPVTRSLTALARFLDKVGAERRLPPKVARLGERVFRRLGRVRQPVQSGLFAWAMAPDILVDDRDCPYETEPGTRFSWFRSRRPGGRMLVPGHGRQYYRLAGMTAQDRSGSGIDWPFGLNDLDDWYGWVEDRLQLKGGAHQPSGARGSRLAETLQPTGSEQTFMDIIRARWPEARPVLGTFAPPLPWLDKAAATGRLTCQADAVVRRVLKNPGGAAEGVEWIDSRTGSVRRAHAPIVFLCASAIESTRLLMLSRMPSAGSGTGTGSPALGRYLMDHAVMSGHGFCARLDDVLPEQSEPGRCIHIPPHETLGGSIGVQIHIHPRPGGGARVDIVSFAEMLPDEGNRVTLSPSRRDRHGMLVPVIRFQHSDRQHEMAQRQAAIIRDLARDLGLSGLVVNNELSPGGTSVHECGTARMGTDPATSVLDQNNECWDVPGLFVTDAASFPRQHVHNPTLTIMALTARAAALAAARHDESTERPADAAWAAGDQPARASFRAIRAMSGVG</sequence>
<dbReference type="InterPro" id="IPR036188">
    <property type="entry name" value="FAD/NAD-bd_sf"/>
</dbReference>
<dbReference type="Gene3D" id="3.50.50.60">
    <property type="entry name" value="FAD/NAD(P)-binding domain"/>
    <property type="match status" value="2"/>
</dbReference>
<keyword evidence="8" id="KW-1185">Reference proteome</keyword>
<comment type="cofactor">
    <cofactor evidence="1">
        <name>FAD</name>
        <dbReference type="ChEBI" id="CHEBI:57692"/>
    </cofactor>
</comment>
<comment type="similarity">
    <text evidence="2">Belongs to the GMC oxidoreductase family.</text>
</comment>
<evidence type="ECO:0000256" key="4">
    <source>
        <dbReference type="ARBA" id="ARBA00022827"/>
    </source>
</evidence>
<dbReference type="PANTHER" id="PTHR42784">
    <property type="entry name" value="PYRANOSE 2-OXIDASE"/>
    <property type="match status" value="1"/>
</dbReference>
<dbReference type="Proteomes" id="UP001589795">
    <property type="component" value="Unassembled WGS sequence"/>
</dbReference>
<proteinExistence type="inferred from homology"/>
<accession>A0ABV6CIV5</accession>
<evidence type="ECO:0000256" key="3">
    <source>
        <dbReference type="ARBA" id="ARBA00022630"/>
    </source>
</evidence>